<dbReference type="SUPFAM" id="SSF55073">
    <property type="entry name" value="Nucleotide cyclase"/>
    <property type="match status" value="1"/>
</dbReference>
<dbReference type="InParanoid" id="A0A3M0C4Z5"/>
<dbReference type="Proteomes" id="UP000271227">
    <property type="component" value="Unassembled WGS sequence"/>
</dbReference>
<dbReference type="Pfam" id="PF14827">
    <property type="entry name" value="dCache_3"/>
    <property type="match status" value="1"/>
</dbReference>
<dbReference type="PROSITE" id="PS50887">
    <property type="entry name" value="GGDEF"/>
    <property type="match status" value="1"/>
</dbReference>
<name>A0A3M0C4Z5_9PROT</name>
<dbReference type="InterPro" id="IPR029787">
    <property type="entry name" value="Nucleotide_cyclase"/>
</dbReference>
<dbReference type="GO" id="GO:0007165">
    <property type="term" value="P:signal transduction"/>
    <property type="evidence" value="ECO:0007669"/>
    <property type="project" value="InterPro"/>
</dbReference>
<reference evidence="5 6" key="1">
    <citation type="submission" date="2018-10" db="EMBL/GenBank/DDBJ databases">
        <title>Genomic Encyclopedia of Archaeal and Bacterial Type Strains, Phase II (KMG-II): from individual species to whole genera.</title>
        <authorList>
            <person name="Goeker M."/>
        </authorList>
    </citation>
    <scope>NUCLEOTIDE SEQUENCE [LARGE SCALE GENOMIC DNA]</scope>
    <source>
        <strain evidence="5 6">DSM 25217</strain>
    </source>
</reference>
<evidence type="ECO:0000259" key="4">
    <source>
        <dbReference type="PROSITE" id="PS50887"/>
    </source>
</evidence>
<dbReference type="EMBL" id="REFR01000012">
    <property type="protein sequence ID" value="RMB04921.1"/>
    <property type="molecule type" value="Genomic_DNA"/>
</dbReference>
<dbReference type="InterPro" id="IPR035919">
    <property type="entry name" value="EAL_sf"/>
</dbReference>
<comment type="caution">
    <text evidence="5">The sequence shown here is derived from an EMBL/GenBank/DDBJ whole genome shotgun (WGS) entry which is preliminary data.</text>
</comment>
<protein>
    <submittedName>
        <fullName evidence="5">Diguanylate cyclase/phosphodiesterase</fullName>
    </submittedName>
</protein>
<dbReference type="InterPro" id="IPR000160">
    <property type="entry name" value="GGDEF_dom"/>
</dbReference>
<dbReference type="InterPro" id="IPR001633">
    <property type="entry name" value="EAL_dom"/>
</dbReference>
<dbReference type="InterPro" id="IPR050706">
    <property type="entry name" value="Cyclic-di-GMP_PDE-like"/>
</dbReference>
<dbReference type="SUPFAM" id="SSF158472">
    <property type="entry name" value="HAMP domain-like"/>
    <property type="match status" value="1"/>
</dbReference>
<dbReference type="SMART" id="SM00052">
    <property type="entry name" value="EAL"/>
    <property type="match status" value="1"/>
</dbReference>
<dbReference type="SMART" id="SM00304">
    <property type="entry name" value="HAMP"/>
    <property type="match status" value="1"/>
</dbReference>
<dbReference type="Pfam" id="PF00563">
    <property type="entry name" value="EAL"/>
    <property type="match status" value="1"/>
</dbReference>
<dbReference type="Pfam" id="PF00990">
    <property type="entry name" value="GGDEF"/>
    <property type="match status" value="1"/>
</dbReference>
<dbReference type="OrthoDB" id="9790882at2"/>
<keyword evidence="6" id="KW-1185">Reference proteome</keyword>
<evidence type="ECO:0000256" key="1">
    <source>
        <dbReference type="SAM" id="Phobius"/>
    </source>
</evidence>
<dbReference type="Gene3D" id="3.20.20.450">
    <property type="entry name" value="EAL domain"/>
    <property type="match status" value="1"/>
</dbReference>
<dbReference type="SMART" id="SM00267">
    <property type="entry name" value="GGDEF"/>
    <property type="match status" value="1"/>
</dbReference>
<evidence type="ECO:0000313" key="6">
    <source>
        <dbReference type="Proteomes" id="UP000271227"/>
    </source>
</evidence>
<feature type="domain" description="GGDEF" evidence="4">
    <location>
        <begin position="388"/>
        <end position="515"/>
    </location>
</feature>
<dbReference type="InterPro" id="IPR029150">
    <property type="entry name" value="dCache_3"/>
</dbReference>
<feature type="transmembrane region" description="Helical" evidence="1">
    <location>
        <begin position="279"/>
        <end position="301"/>
    </location>
</feature>
<dbReference type="GO" id="GO:0071111">
    <property type="term" value="F:cyclic-guanylate-specific phosphodiesterase activity"/>
    <property type="evidence" value="ECO:0007669"/>
    <property type="project" value="InterPro"/>
</dbReference>
<dbReference type="Pfam" id="PF00672">
    <property type="entry name" value="HAMP"/>
    <property type="match status" value="1"/>
</dbReference>
<keyword evidence="1" id="KW-1133">Transmembrane helix</keyword>
<dbReference type="Gene3D" id="6.10.340.10">
    <property type="match status" value="1"/>
</dbReference>
<dbReference type="InterPro" id="IPR003660">
    <property type="entry name" value="HAMP_dom"/>
</dbReference>
<keyword evidence="1" id="KW-0812">Transmembrane</keyword>
<dbReference type="PROSITE" id="PS50885">
    <property type="entry name" value="HAMP"/>
    <property type="match status" value="1"/>
</dbReference>
<keyword evidence="1" id="KW-0472">Membrane</keyword>
<dbReference type="RefSeq" id="WP_121939173.1">
    <property type="nucleotide sequence ID" value="NZ_REFR01000012.1"/>
</dbReference>
<dbReference type="CDD" id="cd01948">
    <property type="entry name" value="EAL"/>
    <property type="match status" value="1"/>
</dbReference>
<dbReference type="CDD" id="cd01949">
    <property type="entry name" value="GGDEF"/>
    <property type="match status" value="1"/>
</dbReference>
<dbReference type="CDD" id="cd06225">
    <property type="entry name" value="HAMP"/>
    <property type="match status" value="1"/>
</dbReference>
<feature type="domain" description="HAMP" evidence="3">
    <location>
        <begin position="303"/>
        <end position="356"/>
    </location>
</feature>
<accession>A0A3M0C4Z5</accession>
<proteinExistence type="predicted"/>
<evidence type="ECO:0000313" key="5">
    <source>
        <dbReference type="EMBL" id="RMB04921.1"/>
    </source>
</evidence>
<organism evidence="5 6">
    <name type="scientific">Eilatimonas milleporae</name>
    <dbReference type="NCBI Taxonomy" id="911205"/>
    <lineage>
        <taxon>Bacteria</taxon>
        <taxon>Pseudomonadati</taxon>
        <taxon>Pseudomonadota</taxon>
        <taxon>Alphaproteobacteria</taxon>
        <taxon>Kordiimonadales</taxon>
        <taxon>Kordiimonadaceae</taxon>
        <taxon>Eilatimonas</taxon>
    </lineage>
</organism>
<evidence type="ECO:0000259" key="3">
    <source>
        <dbReference type="PROSITE" id="PS50885"/>
    </source>
</evidence>
<sequence length="781" mass="84672">MSLRFGTKLALIFMALFLGGQAALYLVIYQTTNRNVEGQIADQLRASGRVLQRVLSERDAQFTQSVSLLSRDFGFRQAIATGDQPTVLSALANLEARSSLDTAVVVDLDGELLAHVGNVEQAYAGALLPESLREQTLDAGAISAIEQVGNRLFTVVIAPVLAPAPVGWIAFGTELDERAAAEIQRLSPIELDIAFVSSRVGAGWQLAAATDHEAELRALVAEGTLRASADQDGEVVRGDVAGEEHLIWRQSVGQLAGGGEVDVLLFYSLNVALGPYRDLAITLLGIAGAGFLALILGSVAVSRSVTKPLRRLASVADRIARGDYEDMPPAPASRDEVATLSRSFASMVGAVREREDRILHQALHDPETGLPNRIGFERHLDSLVRKGKPFAVLVAGVADVSELRSTLNHQYTTELMADIGQRIKHVGNCQVTRLSTESFALCVSDPDRAGDVAASVINAFSVPLPVADVQVDVTIRIGYVRFPKDGEDTATLLRRASVALDLARHDPTRSAAFDPEKDSTAKERLSLMSALRHGIEHGEVTFAYQPKYDLRAGRVTAVEALVRWISPERGFIPPDDFIPMAEKTGDIRHLTRWGINEAAAQCAAWRKKGCMLTVSVNLSASDLMNPDLPAEALRAQKEYDLPTGALHFEVTESAIMQDMDRALEVLSGLFSMGFPMSIDDYGTGYSSLSYLKRLPVGELKIDKSFVLKLAQSEEDQILVRSTVDLAHNLGLKVTAEGVEDEASVDLLKRYGCDVIQGYHIARPMPADEALDFIMRSRVSAE</sequence>
<dbReference type="SUPFAM" id="SSF141868">
    <property type="entry name" value="EAL domain-like"/>
    <property type="match status" value="1"/>
</dbReference>
<dbReference type="Gene3D" id="3.30.70.270">
    <property type="match status" value="1"/>
</dbReference>
<dbReference type="PROSITE" id="PS50883">
    <property type="entry name" value="EAL"/>
    <property type="match status" value="1"/>
</dbReference>
<feature type="domain" description="EAL" evidence="2">
    <location>
        <begin position="524"/>
        <end position="777"/>
    </location>
</feature>
<evidence type="ECO:0000259" key="2">
    <source>
        <dbReference type="PROSITE" id="PS50883"/>
    </source>
</evidence>
<dbReference type="GO" id="GO:0016020">
    <property type="term" value="C:membrane"/>
    <property type="evidence" value="ECO:0007669"/>
    <property type="project" value="InterPro"/>
</dbReference>
<dbReference type="PANTHER" id="PTHR33121:SF19">
    <property type="entry name" value="CYCLIC DI-GMP PHOSPHODIESTERASE PA2567"/>
    <property type="match status" value="1"/>
</dbReference>
<dbReference type="InterPro" id="IPR043128">
    <property type="entry name" value="Rev_trsase/Diguanyl_cyclase"/>
</dbReference>
<dbReference type="AlphaFoldDB" id="A0A3M0C4Z5"/>
<dbReference type="PANTHER" id="PTHR33121">
    <property type="entry name" value="CYCLIC DI-GMP PHOSPHODIESTERASE PDEF"/>
    <property type="match status" value="1"/>
</dbReference>
<gene>
    <name evidence="5" type="ORF">BXY39_2494</name>
</gene>